<geneLocation type="plasmid" evidence="3 4">
    <name>unnamed2</name>
</geneLocation>
<dbReference type="AlphaFoldDB" id="A0A344UBT6"/>
<accession>A0A344UBT6</accession>
<dbReference type="EMBL" id="CP030864">
    <property type="protein sequence ID" value="AXE28357.1"/>
    <property type="molecule type" value="Genomic_DNA"/>
</dbReference>
<organism evidence="3 4">
    <name type="scientific">Streptomyces globosus</name>
    <dbReference type="NCBI Taxonomy" id="68209"/>
    <lineage>
        <taxon>Bacteria</taxon>
        <taxon>Bacillati</taxon>
        <taxon>Actinomycetota</taxon>
        <taxon>Actinomycetes</taxon>
        <taxon>Kitasatosporales</taxon>
        <taxon>Streptomycetaceae</taxon>
        <taxon>Streptomyces</taxon>
    </lineage>
</organism>
<dbReference type="InterPro" id="IPR035905">
    <property type="entry name" value="Barstar-like_sf"/>
</dbReference>
<feature type="domain" description="Barstar (barnase inhibitor)" evidence="2">
    <location>
        <begin position="285"/>
        <end position="352"/>
    </location>
</feature>
<evidence type="ECO:0000259" key="2">
    <source>
        <dbReference type="Pfam" id="PF01337"/>
    </source>
</evidence>
<proteinExistence type="inferred from homology"/>
<evidence type="ECO:0000313" key="4">
    <source>
        <dbReference type="Proteomes" id="UP000252004"/>
    </source>
</evidence>
<dbReference type="Gene3D" id="3.30.370.10">
    <property type="entry name" value="Barstar-like"/>
    <property type="match status" value="1"/>
</dbReference>
<evidence type="ECO:0000256" key="1">
    <source>
        <dbReference type="ARBA" id="ARBA00006845"/>
    </source>
</evidence>
<name>A0A344UBT6_9ACTN</name>
<dbReference type="Proteomes" id="UP000252004">
    <property type="component" value="Plasmid unnamed2"/>
</dbReference>
<gene>
    <name evidence="3" type="ORF">C0216_33035</name>
</gene>
<dbReference type="KEGG" id="sgz:C0216_33035"/>
<sequence length="378" mass="41164">MKYLLVQEDEDGVEQLWARCAGVEGLFADPVPPPREVLTLRGCRPDGLLSEVLAEPDASLRGLGDVCVEVWDDEKPVQWWTLVDAVVVAHQPHSADPARYDIVLGAGVRNEETFFEPPAAPRFELFAGTTVAAARAGQCSSVDGLFKPRADPAPVPMELIGCEPSEPLLAALRRPRRSERDWAYLLVLDRQGAVMASRTVGLAITGARPSVLGGTLVDITLTDGGDDRPSPAARPIWAEWYQGPPAESNLWAPYDSQGRAAWLDLTTRAWRVPAPQPDHSGGDYHLDGRFVTDVPGLHCAIAEALLGPGRYFGREWNAFKDCLGGGFGVAPPFTLTWHDSEIARRALADVVEGPEDGLSYFEDIVRLLERCGVTVVLR</sequence>
<dbReference type="InterPro" id="IPR000468">
    <property type="entry name" value="Barstar"/>
</dbReference>
<comment type="similarity">
    <text evidence="1">Belongs to the barstar family.</text>
</comment>
<evidence type="ECO:0000313" key="3">
    <source>
        <dbReference type="EMBL" id="AXE28357.1"/>
    </source>
</evidence>
<dbReference type="SUPFAM" id="SSF52038">
    <property type="entry name" value="Barstar-related"/>
    <property type="match status" value="1"/>
</dbReference>
<reference evidence="3 4" key="1">
    <citation type="submission" date="2018-01" db="EMBL/GenBank/DDBJ databases">
        <title>Draft genome Sequence of streptomyces globosus LZH-48.</title>
        <authorList>
            <person name="Ran K."/>
            <person name="Li Z."/>
            <person name="Wei S."/>
            <person name="Dong R."/>
        </authorList>
    </citation>
    <scope>NUCLEOTIDE SEQUENCE [LARGE SCALE GENOMIC DNA]</scope>
    <source>
        <strain evidence="3 4">LZH-48</strain>
        <plasmid evidence="3 4">unnamed2</plasmid>
    </source>
</reference>
<keyword evidence="4" id="KW-1185">Reference proteome</keyword>
<dbReference type="Pfam" id="PF01337">
    <property type="entry name" value="Barstar"/>
    <property type="match status" value="1"/>
</dbReference>
<protein>
    <recommendedName>
        <fullName evidence="2">Barstar (barnase inhibitor) domain-containing protein</fullName>
    </recommendedName>
</protein>
<dbReference type="OrthoDB" id="8859549at2"/>
<keyword evidence="3" id="KW-0614">Plasmid</keyword>